<dbReference type="Gene3D" id="1.20.1180.10">
    <property type="entry name" value="Udp N-acetylglucosamine O-acyltransferase, C-terminal domain"/>
    <property type="match status" value="1"/>
</dbReference>
<sequence>MQANIHPTAKIADNVVLGPGVIIGEEVEIAEGTEIGPYSIISARTRIGRNNKIGPFVTIGFPPQHLACKGEKTYVEIGDENVIREYVSIHRGTTLDDGVTRIGNRCFIMAYAHIGHDCKLSDEIILTNNVNLGGHVKIDRGAVLGGGVMVHQFCRIGELAFVSGLSGVDKDVPPFVRVFGIPAKIAGLNLVGLRRAGFSSGNIKALNRALKIFLKEGTVKGALQKIHEEYPHDEVIKKFVIFVGGESKRGVIRKFLSE</sequence>
<dbReference type="RefSeq" id="WP_068540616.1">
    <property type="nucleotide sequence ID" value="NZ_LSFI01000002.1"/>
</dbReference>
<dbReference type="AlphaFoldDB" id="A0A177E9R7"/>
<evidence type="ECO:0000256" key="5">
    <source>
        <dbReference type="ARBA" id="ARBA00023315"/>
    </source>
</evidence>
<gene>
    <name evidence="7" type="ORF">TH606_00825</name>
</gene>
<keyword evidence="1" id="KW-0444">Lipid biosynthesis</keyword>
<evidence type="ECO:0000256" key="3">
    <source>
        <dbReference type="ARBA" id="ARBA00022679"/>
    </source>
</evidence>
<dbReference type="CDD" id="cd03351">
    <property type="entry name" value="LbH_UDP-GlcNAc_AT"/>
    <property type="match status" value="1"/>
</dbReference>
<dbReference type="NCBIfam" id="NF003657">
    <property type="entry name" value="PRK05289.1"/>
    <property type="match status" value="1"/>
</dbReference>
<keyword evidence="5 7" id="KW-0012">Acyltransferase</keyword>
<dbReference type="Proteomes" id="UP000076964">
    <property type="component" value="Unassembled WGS sequence"/>
</dbReference>
<proteinExistence type="predicted"/>
<name>A0A177E9R7_9BACT</name>
<accession>A0A177E9R7</accession>
<dbReference type="PIRSF" id="PIRSF000456">
    <property type="entry name" value="UDP-GlcNAc_acltr"/>
    <property type="match status" value="1"/>
</dbReference>
<dbReference type="GO" id="GO:0008780">
    <property type="term" value="F:acyl-[acyl-carrier-protein]-UDP-N-acetylglucosamine O-acyltransferase activity"/>
    <property type="evidence" value="ECO:0007669"/>
    <property type="project" value="InterPro"/>
</dbReference>
<keyword evidence="2" id="KW-0441">Lipid A biosynthesis</keyword>
<dbReference type="EMBL" id="LSFI01000002">
    <property type="protein sequence ID" value="OAG28675.1"/>
    <property type="molecule type" value="Genomic_DNA"/>
</dbReference>
<keyword evidence="4" id="KW-0443">Lipid metabolism</keyword>
<keyword evidence="8" id="KW-1185">Reference proteome</keyword>
<dbReference type="GO" id="GO:0009245">
    <property type="term" value="P:lipid A biosynthetic process"/>
    <property type="evidence" value="ECO:0007669"/>
    <property type="project" value="UniProtKB-KW"/>
</dbReference>
<dbReference type="STRING" id="1795632.TH606_00825"/>
<organism evidence="7 8">
    <name type="scientific">Thermodesulfatator autotrophicus</name>
    <dbReference type="NCBI Taxonomy" id="1795632"/>
    <lineage>
        <taxon>Bacteria</taxon>
        <taxon>Pseudomonadati</taxon>
        <taxon>Thermodesulfobacteriota</taxon>
        <taxon>Thermodesulfobacteria</taxon>
        <taxon>Thermodesulfobacteriales</taxon>
        <taxon>Thermodesulfatatoraceae</taxon>
        <taxon>Thermodesulfatator</taxon>
    </lineage>
</organism>
<evidence type="ECO:0000313" key="7">
    <source>
        <dbReference type="EMBL" id="OAG28675.1"/>
    </source>
</evidence>
<dbReference type="InterPro" id="IPR010137">
    <property type="entry name" value="Lipid_A_LpxA"/>
</dbReference>
<dbReference type="Pfam" id="PF13720">
    <property type="entry name" value="Acetyltransf_11"/>
    <property type="match status" value="1"/>
</dbReference>
<evidence type="ECO:0000259" key="6">
    <source>
        <dbReference type="Pfam" id="PF13720"/>
    </source>
</evidence>
<dbReference type="Gene3D" id="2.160.10.10">
    <property type="entry name" value="Hexapeptide repeat proteins"/>
    <property type="match status" value="1"/>
</dbReference>
<keyword evidence="3 7" id="KW-0808">Transferase</keyword>
<dbReference type="SUPFAM" id="SSF51161">
    <property type="entry name" value="Trimeric LpxA-like enzymes"/>
    <property type="match status" value="1"/>
</dbReference>
<dbReference type="InterPro" id="IPR037157">
    <property type="entry name" value="Acetyltransf_C_sf"/>
</dbReference>
<feature type="domain" description="UDP N-acetylglucosamine O-acyltransferase C-terminal" evidence="6">
    <location>
        <begin position="171"/>
        <end position="252"/>
    </location>
</feature>
<evidence type="ECO:0000313" key="8">
    <source>
        <dbReference type="Proteomes" id="UP000076964"/>
    </source>
</evidence>
<dbReference type="OrthoDB" id="9807278at2"/>
<evidence type="ECO:0000256" key="4">
    <source>
        <dbReference type="ARBA" id="ARBA00023098"/>
    </source>
</evidence>
<dbReference type="InterPro" id="IPR011004">
    <property type="entry name" value="Trimer_LpxA-like_sf"/>
</dbReference>
<dbReference type="PANTHER" id="PTHR43480">
    <property type="entry name" value="ACYL-[ACYL-CARRIER-PROTEIN]--UDP-N-ACETYLGLUCOSAMINE O-ACYLTRANSFERASE"/>
    <property type="match status" value="1"/>
</dbReference>
<protein>
    <submittedName>
        <fullName evidence="7">Acyl-[acyl-carrier-protein]--UDP-N-acetylglucosamine O-acyltransferase</fullName>
    </submittedName>
</protein>
<reference evidence="7 8" key="1">
    <citation type="submission" date="2016-02" db="EMBL/GenBank/DDBJ databases">
        <title>Draft genome sequence of Thermodesulfatator sp. S606.</title>
        <authorList>
            <person name="Lai Q."/>
            <person name="Cao J."/>
            <person name="Dupont S."/>
            <person name="Shao Z."/>
            <person name="Jebbar M."/>
            <person name="Alain K."/>
        </authorList>
    </citation>
    <scope>NUCLEOTIDE SEQUENCE [LARGE SCALE GENOMIC DNA]</scope>
    <source>
        <strain evidence="7 8">S606</strain>
    </source>
</reference>
<evidence type="ECO:0000256" key="1">
    <source>
        <dbReference type="ARBA" id="ARBA00022516"/>
    </source>
</evidence>
<dbReference type="InterPro" id="IPR029098">
    <property type="entry name" value="Acetyltransf_C"/>
</dbReference>
<dbReference type="NCBIfam" id="TIGR01852">
    <property type="entry name" value="lipid_A_lpxA"/>
    <property type="match status" value="1"/>
</dbReference>
<dbReference type="PANTHER" id="PTHR43480:SF1">
    <property type="entry name" value="ACYL-[ACYL-CARRIER-PROTEIN]--UDP-N-ACETYLGLUCOSAMINE O-ACYLTRANSFERASE, MITOCHONDRIAL-RELATED"/>
    <property type="match status" value="1"/>
</dbReference>
<evidence type="ECO:0000256" key="2">
    <source>
        <dbReference type="ARBA" id="ARBA00022556"/>
    </source>
</evidence>
<comment type="caution">
    <text evidence="7">The sequence shown here is derived from an EMBL/GenBank/DDBJ whole genome shotgun (WGS) entry which is preliminary data.</text>
</comment>
<dbReference type="InterPro" id="IPR001451">
    <property type="entry name" value="Hexapep"/>
</dbReference>
<dbReference type="GO" id="GO:0016020">
    <property type="term" value="C:membrane"/>
    <property type="evidence" value="ECO:0007669"/>
    <property type="project" value="GOC"/>
</dbReference>
<dbReference type="Pfam" id="PF00132">
    <property type="entry name" value="Hexapep"/>
    <property type="match status" value="1"/>
</dbReference>